<keyword evidence="3" id="KW-1185">Reference proteome</keyword>
<evidence type="ECO:0008006" key="4">
    <source>
        <dbReference type="Google" id="ProtNLM"/>
    </source>
</evidence>
<feature type="region of interest" description="Disordered" evidence="1">
    <location>
        <begin position="135"/>
        <end position="154"/>
    </location>
</feature>
<dbReference type="InterPro" id="IPR007263">
    <property type="entry name" value="DCC1-like"/>
</dbReference>
<dbReference type="OrthoDB" id="277004at2"/>
<organism evidence="2 3">
    <name type="scientific">Gaiella occulta</name>
    <dbReference type="NCBI Taxonomy" id="1002870"/>
    <lineage>
        <taxon>Bacteria</taxon>
        <taxon>Bacillati</taxon>
        <taxon>Actinomycetota</taxon>
        <taxon>Thermoleophilia</taxon>
        <taxon>Gaiellales</taxon>
        <taxon>Gaiellaceae</taxon>
        <taxon>Gaiella</taxon>
    </lineage>
</organism>
<protein>
    <recommendedName>
        <fullName evidence="4">DUF393 domain-containing protein</fullName>
    </recommendedName>
</protein>
<dbReference type="EMBL" id="QQZY01000009">
    <property type="protein sequence ID" value="RDI73416.1"/>
    <property type="molecule type" value="Genomic_DNA"/>
</dbReference>
<reference evidence="2 3" key="1">
    <citation type="submission" date="2018-07" db="EMBL/GenBank/DDBJ databases">
        <title>High-quality-draft genome sequence of Gaiella occulta.</title>
        <authorList>
            <person name="Severino R."/>
            <person name="Froufe H.J.C."/>
            <person name="Rainey F.A."/>
            <person name="Barroso C."/>
            <person name="Albuquerque L."/>
            <person name="Lobo-Da-Cunha A."/>
            <person name="Da Costa M.S."/>
            <person name="Egas C."/>
        </authorList>
    </citation>
    <scope>NUCLEOTIDE SEQUENCE [LARGE SCALE GENOMIC DNA]</scope>
    <source>
        <strain evidence="2 3">F2-233</strain>
    </source>
</reference>
<dbReference type="Pfam" id="PF04134">
    <property type="entry name" value="DCC1-like"/>
    <property type="match status" value="1"/>
</dbReference>
<accession>A0A7M2YTK4</accession>
<comment type="caution">
    <text evidence="2">The sequence shown here is derived from an EMBL/GenBank/DDBJ whole genome shotgun (WGS) entry which is preliminary data.</text>
</comment>
<dbReference type="Proteomes" id="UP000254134">
    <property type="component" value="Unassembled WGS sequence"/>
</dbReference>
<sequence>MGRYGVRMGALTVLYDGGCGICVRLAGHVATRTGVSVVPIDSELGAVLLRDLSPAERAASVHVVDDRGRRRSGGAALPPLLRQLPHAAVLAAAAERLPGLADRCYRLVAHHRRTLSRLARLEDCGATAARPVAGCARTTQRRHEDGPHPSPPSR</sequence>
<evidence type="ECO:0000313" key="3">
    <source>
        <dbReference type="Proteomes" id="UP000254134"/>
    </source>
</evidence>
<gene>
    <name evidence="2" type="ORF">Gocc_2772</name>
</gene>
<name>A0A7M2YTK4_9ACTN</name>
<evidence type="ECO:0000313" key="2">
    <source>
        <dbReference type="EMBL" id="RDI73416.1"/>
    </source>
</evidence>
<reference evidence="3" key="2">
    <citation type="journal article" date="2019" name="MicrobiologyOpen">
        <title>High-quality draft genome sequence of Gaiella occulta isolated from a 150 meter deep mineral water borehole and comparison with the genome sequences of other deep-branching lineages of the phylum Actinobacteria.</title>
        <authorList>
            <person name="Severino R."/>
            <person name="Froufe H.J.C."/>
            <person name="Barroso C."/>
            <person name="Albuquerque L."/>
            <person name="Lobo-da-Cunha A."/>
            <person name="da Costa M.S."/>
            <person name="Egas C."/>
        </authorList>
    </citation>
    <scope>NUCLEOTIDE SEQUENCE [LARGE SCALE GENOMIC DNA]</scope>
    <source>
        <strain evidence="3">F2-233</strain>
    </source>
</reference>
<dbReference type="GO" id="GO:0015035">
    <property type="term" value="F:protein-disulfide reductase activity"/>
    <property type="evidence" value="ECO:0007669"/>
    <property type="project" value="InterPro"/>
</dbReference>
<dbReference type="AlphaFoldDB" id="A0A7M2YTK4"/>
<evidence type="ECO:0000256" key="1">
    <source>
        <dbReference type="SAM" id="MobiDB-lite"/>
    </source>
</evidence>
<proteinExistence type="predicted"/>